<organism evidence="2">
    <name type="scientific">hydrothermal vent metagenome</name>
    <dbReference type="NCBI Taxonomy" id="652676"/>
    <lineage>
        <taxon>unclassified sequences</taxon>
        <taxon>metagenomes</taxon>
        <taxon>ecological metagenomes</taxon>
    </lineage>
</organism>
<dbReference type="EMBL" id="UOGE01000081">
    <property type="protein sequence ID" value="VAX23140.1"/>
    <property type="molecule type" value="Genomic_DNA"/>
</dbReference>
<dbReference type="Gene3D" id="1.10.3910.10">
    <property type="entry name" value="SP0561-like"/>
    <property type="match status" value="1"/>
</dbReference>
<sequence>MSKITRSSTLYDALKAGKKVAKVLESQNMGCASCSGSKYETVEWGATCHGVDPDDLLKKINAA</sequence>
<dbReference type="NCBIfam" id="TIGR03980">
    <property type="entry name" value="prismane_assoc"/>
    <property type="match status" value="1"/>
</dbReference>
<dbReference type="PANTHER" id="PTHR39341">
    <property type="entry name" value="BSL7085 PROTEIN"/>
    <property type="match status" value="1"/>
</dbReference>
<dbReference type="Pfam" id="PF08984">
    <property type="entry name" value="DUF1858"/>
    <property type="match status" value="1"/>
</dbReference>
<dbReference type="SUPFAM" id="SSF140683">
    <property type="entry name" value="SP0561-like"/>
    <property type="match status" value="1"/>
</dbReference>
<proteinExistence type="predicted"/>
<protein>
    <recommendedName>
        <fullName evidence="1">DUF1858 domain-containing protein</fullName>
    </recommendedName>
</protein>
<dbReference type="InterPro" id="IPR015077">
    <property type="entry name" value="DUF1858"/>
</dbReference>
<reference evidence="2" key="1">
    <citation type="submission" date="2018-06" db="EMBL/GenBank/DDBJ databases">
        <authorList>
            <person name="Zhirakovskaya E."/>
        </authorList>
    </citation>
    <scope>NUCLEOTIDE SEQUENCE</scope>
</reference>
<feature type="domain" description="DUF1858" evidence="1">
    <location>
        <begin position="4"/>
        <end position="57"/>
    </location>
</feature>
<dbReference type="AlphaFoldDB" id="A0A3B1CKF3"/>
<evidence type="ECO:0000313" key="2">
    <source>
        <dbReference type="EMBL" id="VAX23140.1"/>
    </source>
</evidence>
<dbReference type="InterPro" id="IPR023883">
    <property type="entry name" value="CHP03980_redox-disulphide"/>
</dbReference>
<dbReference type="InterPro" id="IPR038062">
    <property type="entry name" value="ScdA-like_N_sf"/>
</dbReference>
<accession>A0A3B1CKF3</accession>
<gene>
    <name evidence="2" type="ORF">MNBD_NITROSPINAE02-914</name>
</gene>
<dbReference type="PANTHER" id="PTHR39341:SF1">
    <property type="entry name" value="DUF1858 DOMAIN-CONTAINING PROTEIN"/>
    <property type="match status" value="1"/>
</dbReference>
<evidence type="ECO:0000259" key="1">
    <source>
        <dbReference type="Pfam" id="PF08984"/>
    </source>
</evidence>
<name>A0A3B1CKF3_9ZZZZ</name>